<dbReference type="GO" id="GO:0006355">
    <property type="term" value="P:regulation of DNA-templated transcription"/>
    <property type="evidence" value="ECO:0007669"/>
    <property type="project" value="InterPro"/>
</dbReference>
<dbReference type="EMBL" id="FTPL01000004">
    <property type="protein sequence ID" value="SIT91114.1"/>
    <property type="molecule type" value="Genomic_DNA"/>
</dbReference>
<dbReference type="Proteomes" id="UP000187550">
    <property type="component" value="Unassembled WGS sequence"/>
</dbReference>
<dbReference type="InterPro" id="IPR039420">
    <property type="entry name" value="WalR-like"/>
</dbReference>
<dbReference type="Pfam" id="PF00072">
    <property type="entry name" value="Response_reg"/>
    <property type="match status" value="1"/>
</dbReference>
<dbReference type="Gene3D" id="6.10.250.690">
    <property type="match status" value="1"/>
</dbReference>
<reference evidence="12" key="1">
    <citation type="submission" date="2017-01" db="EMBL/GenBank/DDBJ databases">
        <authorList>
            <person name="Varghese N."/>
            <person name="Submissions S."/>
        </authorList>
    </citation>
    <scope>NUCLEOTIDE SEQUENCE [LARGE SCALE GENOMIC DNA]</scope>
    <source>
        <strain evidence="12">MNA4</strain>
    </source>
</reference>
<dbReference type="AlphaFoldDB" id="A0A1U7PPR4"/>
<dbReference type="InterPro" id="IPR011006">
    <property type="entry name" value="CheY-like_superfamily"/>
</dbReference>
<dbReference type="SMART" id="SM00448">
    <property type="entry name" value="REC"/>
    <property type="match status" value="1"/>
</dbReference>
<dbReference type="PROSITE" id="PS50110">
    <property type="entry name" value="RESPONSE_REGULATORY"/>
    <property type="match status" value="1"/>
</dbReference>
<proteinExistence type="predicted"/>
<dbReference type="RefSeq" id="WP_200805819.1">
    <property type="nucleotide sequence ID" value="NZ_FTPL01000004.1"/>
</dbReference>
<evidence type="ECO:0000259" key="9">
    <source>
        <dbReference type="PROSITE" id="PS50110"/>
    </source>
</evidence>
<dbReference type="PANTHER" id="PTHR48111:SF73">
    <property type="entry name" value="ALKALINE PHOSPHATASE SYNTHESIS TRANSCRIPTIONAL REGULATORY PROTEIN PHOP"/>
    <property type="match status" value="1"/>
</dbReference>
<dbReference type="InterPro" id="IPR001789">
    <property type="entry name" value="Sig_transdc_resp-reg_receiver"/>
</dbReference>
<dbReference type="STRING" id="550447.SAMN05428946_2596"/>
<feature type="DNA-binding region" description="OmpR/PhoB-type" evidence="8">
    <location>
        <begin position="122"/>
        <end position="222"/>
    </location>
</feature>
<keyword evidence="3" id="KW-0902">Two-component regulatory system</keyword>
<dbReference type="InterPro" id="IPR016032">
    <property type="entry name" value="Sig_transdc_resp-reg_C-effctor"/>
</dbReference>
<keyword evidence="12" id="KW-1185">Reference proteome</keyword>
<dbReference type="GO" id="GO:0032993">
    <property type="term" value="C:protein-DNA complex"/>
    <property type="evidence" value="ECO:0007669"/>
    <property type="project" value="TreeGrafter"/>
</dbReference>
<protein>
    <submittedName>
        <fullName evidence="11">DNA-binding response regulator, OmpR family, contains REC and winged-helix (WHTH) domain</fullName>
    </submittedName>
</protein>
<dbReference type="FunFam" id="3.40.50.2300:FF:000001">
    <property type="entry name" value="DNA-binding response regulator PhoB"/>
    <property type="match status" value="1"/>
</dbReference>
<dbReference type="PANTHER" id="PTHR48111">
    <property type="entry name" value="REGULATOR OF RPOS"/>
    <property type="match status" value="1"/>
</dbReference>
<evidence type="ECO:0000256" key="4">
    <source>
        <dbReference type="ARBA" id="ARBA00023015"/>
    </source>
</evidence>
<accession>A0A1U7PPR4</accession>
<feature type="domain" description="OmpR/PhoB-type" evidence="10">
    <location>
        <begin position="122"/>
        <end position="222"/>
    </location>
</feature>
<dbReference type="GO" id="GO:0000156">
    <property type="term" value="F:phosphorelay response regulator activity"/>
    <property type="evidence" value="ECO:0007669"/>
    <property type="project" value="TreeGrafter"/>
</dbReference>
<keyword evidence="4" id="KW-0805">Transcription regulation</keyword>
<evidence type="ECO:0000256" key="1">
    <source>
        <dbReference type="ARBA" id="ARBA00004496"/>
    </source>
</evidence>
<dbReference type="GO" id="GO:0000976">
    <property type="term" value="F:transcription cis-regulatory region binding"/>
    <property type="evidence" value="ECO:0007669"/>
    <property type="project" value="TreeGrafter"/>
</dbReference>
<evidence type="ECO:0000256" key="7">
    <source>
        <dbReference type="PROSITE-ProRule" id="PRU00169"/>
    </source>
</evidence>
<dbReference type="Gene3D" id="1.10.10.10">
    <property type="entry name" value="Winged helix-like DNA-binding domain superfamily/Winged helix DNA-binding domain"/>
    <property type="match status" value="1"/>
</dbReference>
<dbReference type="CDD" id="cd00383">
    <property type="entry name" value="trans_reg_C"/>
    <property type="match status" value="1"/>
</dbReference>
<keyword evidence="2 7" id="KW-0597">Phosphoprotein</keyword>
<comment type="subcellular location">
    <subcellularLocation>
        <location evidence="1">Cytoplasm</location>
    </subcellularLocation>
</comment>
<evidence type="ECO:0000256" key="8">
    <source>
        <dbReference type="PROSITE-ProRule" id="PRU01091"/>
    </source>
</evidence>
<dbReference type="InterPro" id="IPR001867">
    <property type="entry name" value="OmpR/PhoB-type_DNA-bd"/>
</dbReference>
<evidence type="ECO:0000256" key="6">
    <source>
        <dbReference type="ARBA" id="ARBA00023163"/>
    </source>
</evidence>
<dbReference type="PROSITE" id="PS51755">
    <property type="entry name" value="OMPR_PHOB"/>
    <property type="match status" value="1"/>
</dbReference>
<keyword evidence="5 8" id="KW-0238">DNA-binding</keyword>
<evidence type="ECO:0000259" key="10">
    <source>
        <dbReference type="PROSITE" id="PS51755"/>
    </source>
</evidence>
<evidence type="ECO:0000313" key="12">
    <source>
        <dbReference type="Proteomes" id="UP000187550"/>
    </source>
</evidence>
<dbReference type="Pfam" id="PF00486">
    <property type="entry name" value="Trans_reg_C"/>
    <property type="match status" value="1"/>
</dbReference>
<dbReference type="Gene3D" id="3.40.50.2300">
    <property type="match status" value="1"/>
</dbReference>
<dbReference type="SUPFAM" id="SSF52172">
    <property type="entry name" value="CheY-like"/>
    <property type="match status" value="1"/>
</dbReference>
<sequence length="223" mass="25929">MACILLVDDEPMMLDLLELYLQPNGFRCLKAESGTEALRLLEWKQPDLVILDIMMPAMDGWEVCRRIRQSSDVPVLMLTAIDETEAVVRGLETGADDYMAKPFEEEELIARIRALLRRSGKKEIIETDGLVWERERFRLTYGSRVIPLTPKEFELLGLLMQKPGRVFDRDSLLGHVWGWDTETESRTVDSHIRNLREKIRRTSFPVDRHLVTVRGVGYKWELE</sequence>
<feature type="domain" description="Response regulatory" evidence="9">
    <location>
        <begin position="3"/>
        <end position="116"/>
    </location>
</feature>
<dbReference type="SMART" id="SM00862">
    <property type="entry name" value="Trans_reg_C"/>
    <property type="match status" value="1"/>
</dbReference>
<keyword evidence="6" id="KW-0804">Transcription</keyword>
<dbReference type="SUPFAM" id="SSF46894">
    <property type="entry name" value="C-terminal effector domain of the bipartite response regulators"/>
    <property type="match status" value="1"/>
</dbReference>
<gene>
    <name evidence="11" type="ORF">SAMN05428946_2596</name>
</gene>
<dbReference type="InterPro" id="IPR036388">
    <property type="entry name" value="WH-like_DNA-bd_sf"/>
</dbReference>
<dbReference type="GO" id="GO:0005829">
    <property type="term" value="C:cytosol"/>
    <property type="evidence" value="ECO:0007669"/>
    <property type="project" value="TreeGrafter"/>
</dbReference>
<organism evidence="11 12">
    <name type="scientific">Edaphobacillus lindanitolerans</name>
    <dbReference type="NCBI Taxonomy" id="550447"/>
    <lineage>
        <taxon>Bacteria</taxon>
        <taxon>Bacillati</taxon>
        <taxon>Bacillota</taxon>
        <taxon>Bacilli</taxon>
        <taxon>Bacillales</taxon>
        <taxon>Bacillaceae</taxon>
        <taxon>Edaphobacillus</taxon>
    </lineage>
</organism>
<evidence type="ECO:0000256" key="5">
    <source>
        <dbReference type="ARBA" id="ARBA00023125"/>
    </source>
</evidence>
<evidence type="ECO:0000256" key="2">
    <source>
        <dbReference type="ARBA" id="ARBA00022553"/>
    </source>
</evidence>
<evidence type="ECO:0000313" key="11">
    <source>
        <dbReference type="EMBL" id="SIT91114.1"/>
    </source>
</evidence>
<feature type="modified residue" description="4-aspartylphosphate" evidence="7">
    <location>
        <position position="52"/>
    </location>
</feature>
<name>A0A1U7PPR4_9BACI</name>
<dbReference type="CDD" id="cd17574">
    <property type="entry name" value="REC_OmpR"/>
    <property type="match status" value="1"/>
</dbReference>
<evidence type="ECO:0000256" key="3">
    <source>
        <dbReference type="ARBA" id="ARBA00023012"/>
    </source>
</evidence>